<proteinExistence type="predicted"/>
<protein>
    <recommendedName>
        <fullName evidence="3">Flagellar FliJ protein</fullName>
    </recommendedName>
</protein>
<organism evidence="1 2">
    <name type="scientific">Alicyclobacillus dauci</name>
    <dbReference type="NCBI Taxonomy" id="1475485"/>
    <lineage>
        <taxon>Bacteria</taxon>
        <taxon>Bacillati</taxon>
        <taxon>Bacillota</taxon>
        <taxon>Bacilli</taxon>
        <taxon>Bacillales</taxon>
        <taxon>Alicyclobacillaceae</taxon>
        <taxon>Alicyclobacillus</taxon>
    </lineage>
</organism>
<dbReference type="RefSeq" id="WP_268042610.1">
    <property type="nucleotide sequence ID" value="NZ_CP104064.1"/>
</dbReference>
<dbReference type="Proteomes" id="UP001164803">
    <property type="component" value="Chromosome"/>
</dbReference>
<evidence type="ECO:0000313" key="1">
    <source>
        <dbReference type="EMBL" id="WAH35404.1"/>
    </source>
</evidence>
<accession>A0ABY6YXS1</accession>
<gene>
    <name evidence="1" type="ORF">NZD86_13970</name>
</gene>
<evidence type="ECO:0008006" key="3">
    <source>
        <dbReference type="Google" id="ProtNLM"/>
    </source>
</evidence>
<evidence type="ECO:0000313" key="2">
    <source>
        <dbReference type="Proteomes" id="UP001164803"/>
    </source>
</evidence>
<dbReference type="EMBL" id="CP104064">
    <property type="protein sequence ID" value="WAH35404.1"/>
    <property type="molecule type" value="Genomic_DNA"/>
</dbReference>
<sequence>MSEFAGFATRFHKLKQDLQEIEESRYARLRQRETLIQSEWKKVHEAQQQNRLLQARAQAINLWHAYEKYHESLEQRKIELEREWEALKEHVSVQQVKLQDAYIEQEKWSQIADDVLAKAHLEELRIQQIEADDEALKRFRKADL</sequence>
<reference evidence="1" key="1">
    <citation type="submission" date="2022-08" db="EMBL/GenBank/DDBJ databases">
        <title>Alicyclobacillus dauci DSM2870, complete genome.</title>
        <authorList>
            <person name="Wang Q."/>
            <person name="Cai R."/>
            <person name="Wang Z."/>
        </authorList>
    </citation>
    <scope>NUCLEOTIDE SEQUENCE</scope>
    <source>
        <strain evidence="1">DSM 28700</strain>
    </source>
</reference>
<keyword evidence="2" id="KW-1185">Reference proteome</keyword>
<name>A0ABY6YXS1_9BACL</name>